<keyword evidence="7" id="KW-1185">Reference proteome</keyword>
<dbReference type="Pfam" id="PF03466">
    <property type="entry name" value="LysR_substrate"/>
    <property type="match status" value="1"/>
</dbReference>
<dbReference type="Proteomes" id="UP000201838">
    <property type="component" value="Unassembled WGS sequence"/>
</dbReference>
<dbReference type="GO" id="GO:0006351">
    <property type="term" value="P:DNA-templated transcription"/>
    <property type="evidence" value="ECO:0007669"/>
    <property type="project" value="TreeGrafter"/>
</dbReference>
<name>A0A238J5L2_9RHOB</name>
<evidence type="ECO:0000313" key="6">
    <source>
        <dbReference type="EMBL" id="SMX25653.1"/>
    </source>
</evidence>
<dbReference type="SUPFAM" id="SSF53850">
    <property type="entry name" value="Periplasmic binding protein-like II"/>
    <property type="match status" value="1"/>
</dbReference>
<feature type="domain" description="HTH lysR-type" evidence="5">
    <location>
        <begin position="7"/>
        <end position="64"/>
    </location>
</feature>
<dbReference type="InterPro" id="IPR005119">
    <property type="entry name" value="LysR_subst-bd"/>
</dbReference>
<accession>A0A238J5L2</accession>
<gene>
    <name evidence="6" type="primary">ampR_2</name>
    <name evidence="6" type="ORF">BOA8489_03797</name>
</gene>
<keyword evidence="2" id="KW-0805">Transcription regulation</keyword>
<dbReference type="InterPro" id="IPR000847">
    <property type="entry name" value="LysR_HTH_N"/>
</dbReference>
<dbReference type="GO" id="GO:0003700">
    <property type="term" value="F:DNA-binding transcription factor activity"/>
    <property type="evidence" value="ECO:0007669"/>
    <property type="project" value="InterPro"/>
</dbReference>
<keyword evidence="3" id="KW-0238">DNA-binding</keyword>
<evidence type="ECO:0000256" key="4">
    <source>
        <dbReference type="ARBA" id="ARBA00023163"/>
    </source>
</evidence>
<comment type="similarity">
    <text evidence="1">Belongs to the LysR transcriptional regulatory family.</text>
</comment>
<dbReference type="EMBL" id="FXXQ01000022">
    <property type="protein sequence ID" value="SMX25653.1"/>
    <property type="molecule type" value="Genomic_DNA"/>
</dbReference>
<dbReference type="Gene3D" id="3.40.190.10">
    <property type="entry name" value="Periplasmic binding protein-like II"/>
    <property type="match status" value="2"/>
</dbReference>
<dbReference type="Pfam" id="PF00126">
    <property type="entry name" value="HTH_1"/>
    <property type="match status" value="1"/>
</dbReference>
<evidence type="ECO:0000259" key="5">
    <source>
        <dbReference type="PROSITE" id="PS50931"/>
    </source>
</evidence>
<dbReference type="InterPro" id="IPR036388">
    <property type="entry name" value="WH-like_DNA-bd_sf"/>
</dbReference>
<dbReference type="AlphaFoldDB" id="A0A238J5L2"/>
<dbReference type="SUPFAM" id="SSF46785">
    <property type="entry name" value="Winged helix' DNA-binding domain"/>
    <property type="match status" value="1"/>
</dbReference>
<dbReference type="OrthoDB" id="7328368at2"/>
<organism evidence="6 7">
    <name type="scientific">Boseongicola aestuarii</name>
    <dbReference type="NCBI Taxonomy" id="1470561"/>
    <lineage>
        <taxon>Bacteria</taxon>
        <taxon>Pseudomonadati</taxon>
        <taxon>Pseudomonadota</taxon>
        <taxon>Alphaproteobacteria</taxon>
        <taxon>Rhodobacterales</taxon>
        <taxon>Paracoccaceae</taxon>
        <taxon>Boseongicola</taxon>
    </lineage>
</organism>
<dbReference type="InterPro" id="IPR036390">
    <property type="entry name" value="WH_DNA-bd_sf"/>
</dbReference>
<reference evidence="6 7" key="1">
    <citation type="submission" date="2017-05" db="EMBL/GenBank/DDBJ databases">
        <authorList>
            <person name="Song R."/>
            <person name="Chenine A.L."/>
            <person name="Ruprecht R.M."/>
        </authorList>
    </citation>
    <scope>NUCLEOTIDE SEQUENCE [LARGE SCALE GENOMIC DNA]</scope>
    <source>
        <strain evidence="6 7">CECT 8489</strain>
    </source>
</reference>
<dbReference type="PRINTS" id="PR00039">
    <property type="entry name" value="HTHLYSR"/>
</dbReference>
<dbReference type="RefSeq" id="WP_093975837.1">
    <property type="nucleotide sequence ID" value="NZ_FXXQ01000022.1"/>
</dbReference>
<evidence type="ECO:0000256" key="3">
    <source>
        <dbReference type="ARBA" id="ARBA00023125"/>
    </source>
</evidence>
<evidence type="ECO:0000256" key="2">
    <source>
        <dbReference type="ARBA" id="ARBA00023015"/>
    </source>
</evidence>
<evidence type="ECO:0000313" key="7">
    <source>
        <dbReference type="Proteomes" id="UP000201838"/>
    </source>
</evidence>
<dbReference type="GO" id="GO:0043565">
    <property type="term" value="F:sequence-specific DNA binding"/>
    <property type="evidence" value="ECO:0007669"/>
    <property type="project" value="TreeGrafter"/>
</dbReference>
<dbReference type="PROSITE" id="PS50931">
    <property type="entry name" value="HTH_LYSR"/>
    <property type="match status" value="1"/>
</dbReference>
<proteinExistence type="inferred from homology"/>
<dbReference type="InterPro" id="IPR058163">
    <property type="entry name" value="LysR-type_TF_proteobact-type"/>
</dbReference>
<dbReference type="Gene3D" id="1.10.10.10">
    <property type="entry name" value="Winged helix-like DNA-binding domain superfamily/Winged helix DNA-binding domain"/>
    <property type="match status" value="1"/>
</dbReference>
<dbReference type="FunFam" id="1.10.10.10:FF:000001">
    <property type="entry name" value="LysR family transcriptional regulator"/>
    <property type="match status" value="1"/>
</dbReference>
<dbReference type="PANTHER" id="PTHR30537">
    <property type="entry name" value="HTH-TYPE TRANSCRIPTIONAL REGULATOR"/>
    <property type="match status" value="1"/>
</dbReference>
<evidence type="ECO:0000256" key="1">
    <source>
        <dbReference type="ARBA" id="ARBA00009437"/>
    </source>
</evidence>
<sequence length="295" mass="32127">MNWLNLPTLNSLRAFAAVADAGSYAAAANRLNVTQAAVSQQVKALEKRIGITLVNRVGRGIELTSSGARLARDLEAGFDIISRGVARVNEEAAARPVQVTMSPAFAVEWLMPKINEFQRSHPEITLMLNPTSKVVELRPGGIDVAIRYRDRRWSEPSFDAVLETDMVVIGAPSLVGGRALPDLASLAELPWLQELGTNEAAEWFTYHGIVPKHPLAINHMPGNLIMPAVRRGDGITYTARAFFVDDIAAGHVIELSSEPLFGIYHIETSPGELRTEVLAFIKWLQSKAEVVTAAA</sequence>
<dbReference type="PANTHER" id="PTHR30537:SF26">
    <property type="entry name" value="GLYCINE CLEAVAGE SYSTEM TRANSCRIPTIONAL ACTIVATOR"/>
    <property type="match status" value="1"/>
</dbReference>
<protein>
    <submittedName>
        <fullName evidence="6">HTH-type transcriptional activator AmpR</fullName>
    </submittedName>
</protein>
<keyword evidence="4" id="KW-0804">Transcription</keyword>